<evidence type="ECO:0000256" key="1">
    <source>
        <dbReference type="SAM" id="MobiDB-lite"/>
    </source>
</evidence>
<dbReference type="Proteomes" id="UP001430356">
    <property type="component" value="Unassembled WGS sequence"/>
</dbReference>
<organism evidence="2 3">
    <name type="scientific">Novymonas esmeraldas</name>
    <dbReference type="NCBI Taxonomy" id="1808958"/>
    <lineage>
        <taxon>Eukaryota</taxon>
        <taxon>Discoba</taxon>
        <taxon>Euglenozoa</taxon>
        <taxon>Kinetoplastea</taxon>
        <taxon>Metakinetoplastina</taxon>
        <taxon>Trypanosomatida</taxon>
        <taxon>Trypanosomatidae</taxon>
        <taxon>Novymonas</taxon>
    </lineage>
</organism>
<dbReference type="EMBL" id="JAECZO010000094">
    <property type="protein sequence ID" value="KAK7197083.1"/>
    <property type="molecule type" value="Genomic_DNA"/>
</dbReference>
<accession>A0AAW0ESF7</accession>
<comment type="caution">
    <text evidence="2">The sequence shown here is derived from an EMBL/GenBank/DDBJ whole genome shotgun (WGS) entry which is preliminary data.</text>
</comment>
<gene>
    <name evidence="2" type="ORF">NESM_000652800</name>
</gene>
<evidence type="ECO:0000313" key="2">
    <source>
        <dbReference type="EMBL" id="KAK7197083.1"/>
    </source>
</evidence>
<feature type="compositionally biased region" description="Low complexity" evidence="1">
    <location>
        <begin position="156"/>
        <end position="170"/>
    </location>
</feature>
<proteinExistence type="predicted"/>
<feature type="region of interest" description="Disordered" evidence="1">
    <location>
        <begin position="145"/>
        <end position="188"/>
    </location>
</feature>
<keyword evidence="3" id="KW-1185">Reference proteome</keyword>
<protein>
    <submittedName>
        <fullName evidence="2">Uncharacterized protein</fullName>
    </submittedName>
</protein>
<reference evidence="2 3" key="1">
    <citation type="journal article" date="2021" name="MBio">
        <title>A New Model Trypanosomatid, Novymonas esmeraldas: Genomic Perception of Its 'Candidatus Pandoraea novymonadis' Endosymbiont.</title>
        <authorList>
            <person name="Zakharova A."/>
            <person name="Saura A."/>
            <person name="Butenko A."/>
            <person name="Podesvova L."/>
            <person name="Warmusova S."/>
            <person name="Kostygov A.Y."/>
            <person name="Nenarokova A."/>
            <person name="Lukes J."/>
            <person name="Opperdoes F.R."/>
            <person name="Yurchenko V."/>
        </authorList>
    </citation>
    <scope>NUCLEOTIDE SEQUENCE [LARGE SCALE GENOMIC DNA]</scope>
    <source>
        <strain evidence="2 3">E262AT.01</strain>
    </source>
</reference>
<name>A0AAW0ESF7_9TRYP</name>
<sequence>MDTVATALPSSPSLSSPIGVTEAVQPAFVPCVEDSAHTRRVGRHPALFQRTLDSVSYRYLVATTQLAHAATTTTNSTTAAAEAEAADTTCMTAALWDNYEQLWRHRVHVPRGARREWFEVAVVHLDALDALDRTLAWMTDEMPANTVDSTADGDDAATGTGTSAAAPDSADGQRKPVRPATRRHEPPPLWHLWHDAQRHVHHMSLRLHSWTPAAGGAYGTREAMRLADVARMDSSAFGWRVRQWCAVAGRIASLDVGPAPPASSAVTLTGTFAAEEPDVARLLRYRLGARSPTDVDDADHRLAGQMVAGAVVYRMVLEVTLGRLRALPRCIFTWHLVCDVLRRHLALTANTAAERAVLVAMGDCVKKVIVPYLEHRDTHLGGLRFTATQVHAHFTELAHLHMGELGAAIARVEGGDGTAVLGSADDAVAGQNVAASRSPCSDSHRRGMAIAMERLLRGACVCGDLRHVAAAESVAVRAAEELITAVLLATDAGEVHAGADEHESGGAVVAAPSTGEDAFLAAHRLLHERRVDERVLHSAAVRRSQLQLFLYHYLTQCPTRAFDRVPTAPVSVTVVEGSAQP</sequence>
<dbReference type="AlphaFoldDB" id="A0AAW0ESF7"/>
<evidence type="ECO:0000313" key="3">
    <source>
        <dbReference type="Proteomes" id="UP001430356"/>
    </source>
</evidence>